<reference evidence="2" key="1">
    <citation type="submission" date="2023-10" db="EMBL/GenBank/DDBJ databases">
        <authorList>
            <person name="Domelevo Entfellner J.-B."/>
        </authorList>
    </citation>
    <scope>NUCLEOTIDE SEQUENCE</scope>
</reference>
<gene>
    <name evidence="2" type="ORF">AYBTSS11_LOCUS2471</name>
</gene>
<dbReference type="PANTHER" id="PTHR14379:SF90">
    <property type="entry name" value="EMB|CAB71880.1-RELATED"/>
    <property type="match status" value="1"/>
</dbReference>
<proteinExistence type="predicted"/>
<protein>
    <recommendedName>
        <fullName evidence="1">NYN domain-containing protein</fullName>
    </recommendedName>
</protein>
<evidence type="ECO:0000313" key="3">
    <source>
        <dbReference type="Proteomes" id="UP001189624"/>
    </source>
</evidence>
<dbReference type="Pfam" id="PF01936">
    <property type="entry name" value="NYN"/>
    <property type="match status" value="8"/>
</dbReference>
<feature type="domain" description="NYN" evidence="1">
    <location>
        <begin position="8"/>
        <end position="110"/>
    </location>
</feature>
<dbReference type="CDD" id="cd10910">
    <property type="entry name" value="PIN_limkain_b1_N_like"/>
    <property type="match status" value="9"/>
</dbReference>
<evidence type="ECO:0000259" key="1">
    <source>
        <dbReference type="Pfam" id="PF01936"/>
    </source>
</evidence>
<accession>A0AA86S3C7</accession>
<dbReference type="GO" id="GO:0005777">
    <property type="term" value="C:peroxisome"/>
    <property type="evidence" value="ECO:0007669"/>
    <property type="project" value="InterPro"/>
</dbReference>
<keyword evidence="3" id="KW-1185">Reference proteome</keyword>
<dbReference type="GO" id="GO:0010468">
    <property type="term" value="P:regulation of gene expression"/>
    <property type="evidence" value="ECO:0007669"/>
    <property type="project" value="InterPro"/>
</dbReference>
<feature type="domain" description="NYN" evidence="1">
    <location>
        <begin position="259"/>
        <end position="370"/>
    </location>
</feature>
<dbReference type="GO" id="GO:0004540">
    <property type="term" value="F:RNA nuclease activity"/>
    <property type="evidence" value="ECO:0007669"/>
    <property type="project" value="InterPro"/>
</dbReference>
<dbReference type="Gramene" id="rna-AYBTSS11_LOCUS2471">
    <property type="protein sequence ID" value="CAJ1872720.1"/>
    <property type="gene ID" value="gene-AYBTSS11_LOCUS2471"/>
</dbReference>
<feature type="domain" description="NYN" evidence="1">
    <location>
        <begin position="596"/>
        <end position="706"/>
    </location>
</feature>
<dbReference type="InterPro" id="IPR024768">
    <property type="entry name" value="Marf1"/>
</dbReference>
<dbReference type="InterPro" id="IPR021139">
    <property type="entry name" value="NYN"/>
</dbReference>
<dbReference type="EMBL" id="OY731398">
    <property type="protein sequence ID" value="CAJ1872720.1"/>
    <property type="molecule type" value="Genomic_DNA"/>
</dbReference>
<organism evidence="2 3">
    <name type="scientific">Sphenostylis stenocarpa</name>
    <dbReference type="NCBI Taxonomy" id="92480"/>
    <lineage>
        <taxon>Eukaryota</taxon>
        <taxon>Viridiplantae</taxon>
        <taxon>Streptophyta</taxon>
        <taxon>Embryophyta</taxon>
        <taxon>Tracheophyta</taxon>
        <taxon>Spermatophyta</taxon>
        <taxon>Magnoliopsida</taxon>
        <taxon>eudicotyledons</taxon>
        <taxon>Gunneridae</taxon>
        <taxon>Pentapetalae</taxon>
        <taxon>rosids</taxon>
        <taxon>fabids</taxon>
        <taxon>Fabales</taxon>
        <taxon>Fabaceae</taxon>
        <taxon>Papilionoideae</taxon>
        <taxon>50 kb inversion clade</taxon>
        <taxon>NPAAA clade</taxon>
        <taxon>indigoferoid/millettioid clade</taxon>
        <taxon>Phaseoleae</taxon>
        <taxon>Sphenostylis</taxon>
    </lineage>
</organism>
<feature type="domain" description="NYN" evidence="1">
    <location>
        <begin position="475"/>
        <end position="584"/>
    </location>
</feature>
<dbReference type="PANTHER" id="PTHR14379">
    <property type="entry name" value="LIMKAIN B LKAP"/>
    <property type="match status" value="1"/>
</dbReference>
<name>A0AA86S3C7_9FABA</name>
<evidence type="ECO:0000313" key="2">
    <source>
        <dbReference type="EMBL" id="CAJ1872720.1"/>
    </source>
</evidence>
<dbReference type="Proteomes" id="UP001189624">
    <property type="component" value="Chromosome 1"/>
</dbReference>
<feature type="domain" description="NYN" evidence="1">
    <location>
        <begin position="1141"/>
        <end position="1260"/>
    </location>
</feature>
<feature type="domain" description="NYN" evidence="1">
    <location>
        <begin position="819"/>
        <end position="908"/>
    </location>
</feature>
<feature type="domain" description="NYN" evidence="1">
    <location>
        <begin position="145"/>
        <end position="247"/>
    </location>
</feature>
<feature type="domain" description="NYN" evidence="1">
    <location>
        <begin position="910"/>
        <end position="1029"/>
    </location>
</feature>
<sequence length="1408" mass="153710">MLTLSREKIASVLVNSNYAVSIFAYGDINRIPRPIQHALSNIPADVKDRGKNILVDMLIWALDNTAPANYLIISGDIDLSTALQKLSLRSYNILLAHPPQVSPSFFAAAKVVWRWTILSPAVALSKLSIPTTLPPLLNPPLSEQKIASVLVNSNYAVSIFAYGDINRIPRPIQHALSNIPADVKDRGKNILVDMLIWALDNTAPANYLIISGDIDLSTALQKLSLRSYNILLAHPPQVSPSFFAAAKVVWRWTILSAGDANSVSQKIASVLINSNYVGAVSIFAYSDINRIPQPIQHALSNIPADVKDRDKNILVDMLIWALNNTAPANYLIISGDIDLPTALHKLSLRSYNILLAHPPQVSPSFFAAAKVVWRWIILSAGDANSVSQKIASVLVNSNYVGAVSIFAYGDINRIPRPIQHALSSIPADVKDRDKNILVDMLIWALDNTAPANYLIISGDIDLSTALHKLSLQNANSVSQKIASVLVNSNYIGAVSIFAYGDINRIPRPIQHALSSIPADVKDRDKDILVDMLIWALDNTAPANYLIISGDIDLSTALHKLSLRSYNILLAHPPQVSPSFFAAAKVVWRWTILFAGDANSVSQKIASVFVNSNYVGAVSIFAYGDINRIPQPIQHTLSSIPTDVKDRDKNILVDMLIWALDNTAPANYLIIYGDIDLSTALHKLSLRSYNILLVHPPQVSPSFFAVAKVVWRWTILSTSASVLVNSNYVGAVSIFAYGDINRISRPIQHALSSIPTDNPAPANYLIISGDIDLSTALHKLSLRSYNILFPHPPQVSPSFFAAAKVKIASVLVNSNYVGAVSIFAYDDINRIPRPIQHALSSIPADVKDRDKNILVDMLIWALDNPALANYLIISGDIDLSTALHKLSLRSYNILLAHPPQVSPSFFAATKVTLTPVSQNIASALVNSNYVSVVSIFAYGDINRILRPIQHALSSTGVALNHIPADVKDRDKNILVDMLIWALDNPAPPTYLIISGDIDLSTAFHKLSLRSYNILLAHPPQVFPSLFAAAKVVWHWTILSADGDPFYVADSDSAFASVTGIIAEALRLKPEMEDPRVRDVGTSQHQNIQDESVKAYISKAVKATVSKRSIRVIGSQIEYGDKDSGIKMALDDCKDLLQSAMQNAHYISQNITSLLVNSNYVGIVSIFVYGDTNRISLPVQHALFSTGVALNHIPAGVKDASNKKILVDMLLWAVDNPSPANYMLIFGDRDFSNVLHQLSLRRYNILLAHPPQVSPSLLAAAKVVWLWTILSVGDGPLHVANSDSVSTSASGAVLKNMNSVFKEQILADKLPKLNNSQQCILSSSLKMDMMDVDETSAPREGKPVLVILVGAPGSGKSTFGEEVMRSSTRPWFVFARMVFGLGFGTLEQLGGVSVSWGSDVKWLIFRVLFA</sequence>